<organism evidence="1 2">
    <name type="scientific">Marivirga lumbricoides</name>
    <dbReference type="NCBI Taxonomy" id="1046115"/>
    <lineage>
        <taxon>Bacteria</taxon>
        <taxon>Pseudomonadati</taxon>
        <taxon>Bacteroidota</taxon>
        <taxon>Cytophagia</taxon>
        <taxon>Cytophagales</taxon>
        <taxon>Marivirgaceae</taxon>
        <taxon>Marivirga</taxon>
    </lineage>
</organism>
<protein>
    <recommendedName>
        <fullName evidence="3">DUF4136 domain-containing protein</fullName>
    </recommendedName>
</protein>
<evidence type="ECO:0008006" key="3">
    <source>
        <dbReference type="Google" id="ProtNLM"/>
    </source>
</evidence>
<name>A0ABQ1NCS8_9BACT</name>
<keyword evidence="2" id="KW-1185">Reference proteome</keyword>
<accession>A0ABQ1NCS8</accession>
<dbReference type="EMBL" id="BMEC01000021">
    <property type="protein sequence ID" value="GGC54801.1"/>
    <property type="molecule type" value="Genomic_DNA"/>
</dbReference>
<evidence type="ECO:0000313" key="1">
    <source>
        <dbReference type="EMBL" id="GGC54801.1"/>
    </source>
</evidence>
<reference evidence="2" key="1">
    <citation type="journal article" date="2019" name="Int. J. Syst. Evol. Microbiol.">
        <title>The Global Catalogue of Microorganisms (GCM) 10K type strain sequencing project: providing services to taxonomists for standard genome sequencing and annotation.</title>
        <authorList>
            <consortium name="The Broad Institute Genomics Platform"/>
            <consortium name="The Broad Institute Genome Sequencing Center for Infectious Disease"/>
            <person name="Wu L."/>
            <person name="Ma J."/>
        </authorList>
    </citation>
    <scope>NUCLEOTIDE SEQUENCE [LARGE SCALE GENOMIC DNA]</scope>
    <source>
        <strain evidence="2">CGMCC 1.10832</strain>
    </source>
</reference>
<comment type="caution">
    <text evidence="1">The sequence shown here is derived from an EMBL/GenBank/DDBJ whole genome shotgun (WGS) entry which is preliminary data.</text>
</comment>
<evidence type="ECO:0000313" key="2">
    <source>
        <dbReference type="Proteomes" id="UP000636010"/>
    </source>
</evidence>
<proteinExistence type="predicted"/>
<dbReference type="Proteomes" id="UP000636010">
    <property type="component" value="Unassembled WGS sequence"/>
</dbReference>
<sequence length="202" mass="23448">MCLMKKLKTIFPLLALYLLGCSQKESLTVVSWKTFSTPYDTLLSVDTIGNSQYNFERLEFILLADSLLKATTEEEKLSDTLFEISNYEIGVSKKAYYKNQDFIMCNLYHPEWHTNHRFIFNGKNGVVGFFPSHSGKKYYLSYRLEESDTTFRLTRELLTFFRQDTILNPLPPPMPKNIPIIEAFDEVEINQSLLKVKKDGAD</sequence>
<gene>
    <name evidence="1" type="ORF">GCM10011506_45580</name>
</gene>